<comment type="similarity">
    <text evidence="9">Belongs to the cyclophilin-type PPIase family. PPIL4 subfamily.</text>
</comment>
<dbReference type="PhylomeDB" id="B3S3J1"/>
<gene>
    <name evidence="13" type="ORF">TRIADDRAFT_58742</name>
</gene>
<dbReference type="SMART" id="SM00360">
    <property type="entry name" value="RRM"/>
    <property type="match status" value="1"/>
</dbReference>
<dbReference type="SUPFAM" id="SSF54928">
    <property type="entry name" value="RNA-binding domain, RBD"/>
    <property type="match status" value="1"/>
</dbReference>
<dbReference type="Gene3D" id="3.30.70.330">
    <property type="match status" value="1"/>
</dbReference>
<dbReference type="InterPro" id="IPR002130">
    <property type="entry name" value="Cyclophilin-type_PPIase_dom"/>
</dbReference>
<dbReference type="InterPro" id="IPR029000">
    <property type="entry name" value="Cyclophilin-like_dom_sf"/>
</dbReference>
<dbReference type="FunCoup" id="B3S3J1">
    <property type="interactions" value="2512"/>
</dbReference>
<accession>B3S3J1</accession>
<evidence type="ECO:0000256" key="9">
    <source>
        <dbReference type="RuleBase" id="RU365081"/>
    </source>
</evidence>
<proteinExistence type="inferred from homology"/>
<dbReference type="Pfam" id="PF00160">
    <property type="entry name" value="Pro_isomerase"/>
    <property type="match status" value="1"/>
</dbReference>
<evidence type="ECO:0000256" key="1">
    <source>
        <dbReference type="ARBA" id="ARBA00000971"/>
    </source>
</evidence>
<evidence type="ECO:0000256" key="2">
    <source>
        <dbReference type="ARBA" id="ARBA00002388"/>
    </source>
</evidence>
<dbReference type="CDD" id="cd01921">
    <property type="entry name" value="cyclophilin_RRM"/>
    <property type="match status" value="1"/>
</dbReference>
<feature type="compositionally biased region" description="Basic residues" evidence="10">
    <location>
        <begin position="368"/>
        <end position="379"/>
    </location>
</feature>
<dbReference type="InterPro" id="IPR012677">
    <property type="entry name" value="Nucleotide-bd_a/b_plait_sf"/>
</dbReference>
<dbReference type="OrthoDB" id="2083at2759"/>
<dbReference type="KEGG" id="tad:TRIADDRAFT_58742"/>
<dbReference type="PROSITE" id="PS50072">
    <property type="entry name" value="CSA_PPIASE_2"/>
    <property type="match status" value="1"/>
</dbReference>
<evidence type="ECO:0000259" key="11">
    <source>
        <dbReference type="PROSITE" id="PS50072"/>
    </source>
</evidence>
<evidence type="ECO:0000256" key="5">
    <source>
        <dbReference type="ARBA" id="ARBA00023110"/>
    </source>
</evidence>
<dbReference type="RefSeq" id="XP_002114840.1">
    <property type="nucleotide sequence ID" value="XM_002114804.1"/>
</dbReference>
<sequence>MSVLIETTIGDIVIDLLTDERPRSCLNFLKLCKTKYYNFCLFHYIKRNYVAQTGDPTGTGNGGESVFRQIYGEQARFFEAETVPRIKHNKLGTVSFINNGNNMHGSQFFITLDEDLDYLDGQHTVFGQVVEGDDVLQKMNEAICDDRINHTIVLDDPYDDPAGLEIPDRSPEPTQELLQSGRIGADEKLDDTEGKTMEEIEEMSKDRKAKAESHILEMVGDIPDAEIKPPENILFICKLNPVTSSEDLEIIFSRFGTILSCEVIRDQKTGDSLCYAFIEYENVDNCEKAYFKMDNVLIDDRRIHVDFSQSVAKMKWDMFKKAKETKKQTNQTKLQLKDKYVEKNEYDFVFDDEEDSGNRRQYQESSSRKHSHQQKHKHRDSSPRQHSSSKYDQRADSSRKERHNDDKRYRHYERHSDRDDGRRSKRDNYRDDTRYRSDKARGNSSKDYLKDRDTYHRRRSPRR</sequence>
<dbReference type="FunFam" id="3.30.70.330:FF:000287">
    <property type="entry name" value="Peptidyl-prolyl cis-trans isomerase"/>
    <property type="match status" value="1"/>
</dbReference>
<dbReference type="InterPro" id="IPR000504">
    <property type="entry name" value="RRM_dom"/>
</dbReference>
<keyword evidence="6 9" id="KW-0413">Isomerase</keyword>
<dbReference type="AlphaFoldDB" id="B3S3J1"/>
<dbReference type="EMBL" id="DS985248">
    <property type="protein sequence ID" value="EDV22974.1"/>
    <property type="molecule type" value="Genomic_DNA"/>
</dbReference>
<evidence type="ECO:0000259" key="12">
    <source>
        <dbReference type="PROSITE" id="PS50102"/>
    </source>
</evidence>
<keyword evidence="5 9" id="KW-0697">Rotamase</keyword>
<evidence type="ECO:0000256" key="6">
    <source>
        <dbReference type="ARBA" id="ARBA00023235"/>
    </source>
</evidence>
<dbReference type="Proteomes" id="UP000009022">
    <property type="component" value="Unassembled WGS sequence"/>
</dbReference>
<dbReference type="InterPro" id="IPR035542">
    <property type="entry name" value="CRIP"/>
</dbReference>
<name>B3S3J1_TRIAD</name>
<dbReference type="PROSITE" id="PS50102">
    <property type="entry name" value="RRM"/>
    <property type="match status" value="1"/>
</dbReference>
<evidence type="ECO:0000313" key="14">
    <source>
        <dbReference type="Proteomes" id="UP000009022"/>
    </source>
</evidence>
<feature type="compositionally biased region" description="Basic and acidic residues" evidence="10">
    <location>
        <begin position="389"/>
        <end position="441"/>
    </location>
</feature>
<evidence type="ECO:0000256" key="10">
    <source>
        <dbReference type="SAM" id="MobiDB-lite"/>
    </source>
</evidence>
<dbReference type="PANTHER" id="PTHR45843">
    <property type="entry name" value="PEPTIDYL-PROLYL CIS-TRANS ISOMERASE-LIKE 4"/>
    <property type="match status" value="1"/>
</dbReference>
<dbReference type="PRINTS" id="PR00153">
    <property type="entry name" value="CSAPPISMRASE"/>
</dbReference>
<keyword evidence="14" id="KW-1185">Reference proteome</keyword>
<evidence type="ECO:0000256" key="3">
    <source>
        <dbReference type="ARBA" id="ARBA00004123"/>
    </source>
</evidence>
<dbReference type="Pfam" id="PF00076">
    <property type="entry name" value="RRM_1"/>
    <property type="match status" value="1"/>
</dbReference>
<dbReference type="FunFam" id="2.40.100.10:FF:000015">
    <property type="entry name" value="Peptidyl-prolyl cis-trans isomerase"/>
    <property type="match status" value="1"/>
</dbReference>
<dbReference type="OMA" id="DLHTEEC"/>
<feature type="domain" description="PPIase cyclophilin-type" evidence="11">
    <location>
        <begin position="6"/>
        <end position="157"/>
    </location>
</feature>
<dbReference type="EC" id="5.2.1.8" evidence="9"/>
<feature type="region of interest" description="Disordered" evidence="10">
    <location>
        <begin position="352"/>
        <end position="463"/>
    </location>
</feature>
<keyword evidence="7 9" id="KW-0539">Nucleus</keyword>
<dbReference type="GeneID" id="6755883"/>
<dbReference type="GO" id="GO:0005634">
    <property type="term" value="C:nucleus"/>
    <property type="evidence" value="ECO:0000318"/>
    <property type="project" value="GO_Central"/>
</dbReference>
<comment type="catalytic activity">
    <reaction evidence="1 9">
        <text>[protein]-peptidylproline (omega=180) = [protein]-peptidylproline (omega=0)</text>
        <dbReference type="Rhea" id="RHEA:16237"/>
        <dbReference type="Rhea" id="RHEA-COMP:10747"/>
        <dbReference type="Rhea" id="RHEA-COMP:10748"/>
        <dbReference type="ChEBI" id="CHEBI:83833"/>
        <dbReference type="ChEBI" id="CHEBI:83834"/>
        <dbReference type="EC" id="5.2.1.8"/>
    </reaction>
</comment>
<comment type="subcellular location">
    <subcellularLocation>
        <location evidence="3 9">Nucleus</location>
    </subcellularLocation>
</comment>
<dbReference type="Gene3D" id="2.40.100.10">
    <property type="entry name" value="Cyclophilin-like"/>
    <property type="match status" value="1"/>
</dbReference>
<dbReference type="HOGENOM" id="CLU_018791_2_0_1"/>
<dbReference type="InterPro" id="IPR035538">
    <property type="entry name" value="Cyclophilin_PPIL4"/>
</dbReference>
<evidence type="ECO:0000313" key="13">
    <source>
        <dbReference type="EMBL" id="EDV22974.1"/>
    </source>
</evidence>
<evidence type="ECO:0000256" key="4">
    <source>
        <dbReference type="ARBA" id="ARBA00022884"/>
    </source>
</evidence>
<keyword evidence="4 8" id="KW-0694">RNA-binding</keyword>
<dbReference type="CDD" id="cd12235">
    <property type="entry name" value="RRM_PPIL4"/>
    <property type="match status" value="1"/>
</dbReference>
<dbReference type="SUPFAM" id="SSF50891">
    <property type="entry name" value="Cyclophilin-like"/>
    <property type="match status" value="1"/>
</dbReference>
<evidence type="ECO:0000256" key="8">
    <source>
        <dbReference type="PROSITE-ProRule" id="PRU00176"/>
    </source>
</evidence>
<dbReference type="CTD" id="6755883"/>
<dbReference type="InParanoid" id="B3S3J1"/>
<dbReference type="STRING" id="10228.B3S3J1"/>
<protein>
    <recommendedName>
        <fullName evidence="9">Peptidyl-prolyl cis-trans isomerase</fullName>
        <shortName evidence="9">PPIase</shortName>
        <ecNumber evidence="9">5.2.1.8</ecNumber>
    </recommendedName>
</protein>
<dbReference type="GO" id="GO:0003755">
    <property type="term" value="F:peptidyl-prolyl cis-trans isomerase activity"/>
    <property type="evidence" value="ECO:0007669"/>
    <property type="project" value="UniProtKB-UniRule"/>
</dbReference>
<dbReference type="InterPro" id="IPR035979">
    <property type="entry name" value="RBD_domain_sf"/>
</dbReference>
<dbReference type="eggNOG" id="KOG0415">
    <property type="taxonomic scope" value="Eukaryota"/>
</dbReference>
<dbReference type="GO" id="GO:0003723">
    <property type="term" value="F:RNA binding"/>
    <property type="evidence" value="ECO:0007669"/>
    <property type="project" value="UniProtKB-UniRule"/>
</dbReference>
<evidence type="ECO:0000256" key="7">
    <source>
        <dbReference type="ARBA" id="ARBA00023242"/>
    </source>
</evidence>
<feature type="domain" description="RRM" evidence="12">
    <location>
        <begin position="232"/>
        <end position="310"/>
    </location>
</feature>
<dbReference type="PANTHER" id="PTHR45843:SF1">
    <property type="entry name" value="PEPTIDYL-PROLYL CIS-TRANS ISOMERASE-LIKE 4"/>
    <property type="match status" value="1"/>
</dbReference>
<comment type="function">
    <text evidence="2 9">PPIases accelerate the folding of proteins. It catalyzes the cis-trans isomerization of proline imidic peptide bonds in oligopeptides.</text>
</comment>
<organism evidence="13 14">
    <name type="scientific">Trichoplax adhaerens</name>
    <name type="common">Trichoplax reptans</name>
    <dbReference type="NCBI Taxonomy" id="10228"/>
    <lineage>
        <taxon>Eukaryota</taxon>
        <taxon>Metazoa</taxon>
        <taxon>Placozoa</taxon>
        <taxon>Uniplacotomia</taxon>
        <taxon>Trichoplacea</taxon>
        <taxon>Trichoplacidae</taxon>
        <taxon>Trichoplax</taxon>
    </lineage>
</organism>
<reference evidence="13 14" key="1">
    <citation type="journal article" date="2008" name="Nature">
        <title>The Trichoplax genome and the nature of placozoans.</title>
        <authorList>
            <person name="Srivastava M."/>
            <person name="Begovic E."/>
            <person name="Chapman J."/>
            <person name="Putnam N.H."/>
            <person name="Hellsten U."/>
            <person name="Kawashima T."/>
            <person name="Kuo A."/>
            <person name="Mitros T."/>
            <person name="Salamov A."/>
            <person name="Carpenter M.L."/>
            <person name="Signorovitch A.Y."/>
            <person name="Moreno M.A."/>
            <person name="Kamm K."/>
            <person name="Grimwood J."/>
            <person name="Schmutz J."/>
            <person name="Shapiro H."/>
            <person name="Grigoriev I.V."/>
            <person name="Buss L.W."/>
            <person name="Schierwater B."/>
            <person name="Dellaporta S.L."/>
            <person name="Rokhsar D.S."/>
        </authorList>
    </citation>
    <scope>NUCLEOTIDE SEQUENCE [LARGE SCALE GENOMIC DNA]</scope>
    <source>
        <strain evidence="13 14">Grell-BS-1999</strain>
    </source>
</reference>